<sequence>MSHPSAPTDPKISINPPSPTITRATVPESPKTPEHKFLRALAYPNHGDESPRKMSVGAMDNLGSNRMEYPVTASHNTVKVELAERVEFDQTSVLDRLKIAEVDSLFVNDCKKSLLLNCAKSVKRLKGLSATADNIPVADLALEPVLDVDETAARGTAREKEMYKPLTDLFDYIRDYSQPGTQGAAVRFDRCFINQTRDLIPDQTHTPGFPRFTPDFTLFHDRETLRELSKGDKRRRHWRYQDAFIEVKAASKQHPFPNENKDATPLLTQVANYARLHLSAWPFSVFSVGLMIYGRKFCVGMFDRFGGQLSPEYDLWDNLDVLIRIVYNMTRVLTDEELGRDPSVVLSWQNGNIVFGAVEPVGDDERRWAVDIEKPLWSSLSLFGRGTTIWHVRARNSLSGKPTGPVFVMKSSWRSSKRSSESDIYQLIASFKGDPHPGLAKYVAGADVKFPVETRSGNHSGSPITIHQLRRAFLPPEEETMFLHRIILKSNGKAIWEYEDDEELLRGMLGALAGHKFLVDKGILHRDVSAGNILLSVDRNKQKSWGFLTDVEYARISDRYGVGDRTEEVVEAPSGYGPIHPTLSEPMIRVKTTYTPQFMRGAAISGTYQFMSRRLLSYLRMGETSVQTMEEDDVESFFWVLVYAVFRQFTVRAVGNTLWEREARSFFIKMFGATNIQEIFTLRQDPATLGTLITSNIAVIDHTTLALRSVLQEYKIKLQADIPLVQGVAADNRKKGKDRGKLKTTAELTPLPMSRVFTHANLEKSMQTAVNEIVKAMMLID</sequence>
<dbReference type="InterPro" id="IPR011009">
    <property type="entry name" value="Kinase-like_dom_sf"/>
</dbReference>
<feature type="domain" description="Protein kinase" evidence="2">
    <location>
        <begin position="377"/>
        <end position="781"/>
    </location>
</feature>
<dbReference type="PANTHER" id="PTHR38248:SF2">
    <property type="entry name" value="FUNK1 11"/>
    <property type="match status" value="1"/>
</dbReference>
<evidence type="ECO:0000256" key="1">
    <source>
        <dbReference type="SAM" id="MobiDB-lite"/>
    </source>
</evidence>
<comment type="caution">
    <text evidence="3">The sequence shown here is derived from an EMBL/GenBank/DDBJ whole genome shotgun (WGS) entry which is preliminary data.</text>
</comment>
<dbReference type="EMBL" id="MNAD01000587">
    <property type="protein sequence ID" value="OJT11717.1"/>
    <property type="molecule type" value="Genomic_DNA"/>
</dbReference>
<accession>A0A1M2VVT1</accession>
<dbReference type="OrthoDB" id="3271155at2759"/>
<dbReference type="AlphaFoldDB" id="A0A1M2VVT1"/>
<keyword evidence="4" id="KW-1185">Reference proteome</keyword>
<evidence type="ECO:0000313" key="4">
    <source>
        <dbReference type="Proteomes" id="UP000184267"/>
    </source>
</evidence>
<dbReference type="PANTHER" id="PTHR38248">
    <property type="entry name" value="FUNK1 6"/>
    <property type="match status" value="1"/>
</dbReference>
<reference evidence="3 4" key="1">
    <citation type="submission" date="2016-10" db="EMBL/GenBank/DDBJ databases">
        <title>Genome sequence of the basidiomycete white-rot fungus Trametes pubescens.</title>
        <authorList>
            <person name="Makela M.R."/>
            <person name="Granchi Z."/>
            <person name="Peng M."/>
            <person name="De Vries R.P."/>
            <person name="Grigoriev I."/>
            <person name="Riley R."/>
            <person name="Hilden K."/>
        </authorList>
    </citation>
    <scope>NUCLEOTIDE SEQUENCE [LARGE SCALE GENOMIC DNA]</scope>
    <source>
        <strain evidence="3 4">FBCC735</strain>
    </source>
</reference>
<feature type="region of interest" description="Disordered" evidence="1">
    <location>
        <begin position="1"/>
        <end position="33"/>
    </location>
</feature>
<dbReference type="PROSITE" id="PS00109">
    <property type="entry name" value="PROTEIN_KINASE_TYR"/>
    <property type="match status" value="1"/>
</dbReference>
<organism evidence="3 4">
    <name type="scientific">Trametes pubescens</name>
    <name type="common">White-rot fungus</name>
    <dbReference type="NCBI Taxonomy" id="154538"/>
    <lineage>
        <taxon>Eukaryota</taxon>
        <taxon>Fungi</taxon>
        <taxon>Dikarya</taxon>
        <taxon>Basidiomycota</taxon>
        <taxon>Agaricomycotina</taxon>
        <taxon>Agaricomycetes</taxon>
        <taxon>Polyporales</taxon>
        <taxon>Polyporaceae</taxon>
        <taxon>Trametes</taxon>
    </lineage>
</organism>
<evidence type="ECO:0000313" key="3">
    <source>
        <dbReference type="EMBL" id="OJT11717.1"/>
    </source>
</evidence>
<proteinExistence type="predicted"/>
<gene>
    <name evidence="3" type="ORF">TRAPUB_11779</name>
</gene>
<dbReference type="InterPro" id="IPR008266">
    <property type="entry name" value="Tyr_kinase_AS"/>
</dbReference>
<dbReference type="Gene3D" id="1.10.510.10">
    <property type="entry name" value="Transferase(Phosphotransferase) domain 1"/>
    <property type="match status" value="1"/>
</dbReference>
<evidence type="ECO:0000259" key="2">
    <source>
        <dbReference type="PROSITE" id="PS50011"/>
    </source>
</evidence>
<dbReference type="OMA" id="ASHNTVK"/>
<dbReference type="STRING" id="154538.A0A1M2VVT1"/>
<dbReference type="SUPFAM" id="SSF56112">
    <property type="entry name" value="Protein kinase-like (PK-like)"/>
    <property type="match status" value="1"/>
</dbReference>
<dbReference type="GO" id="GO:0004672">
    <property type="term" value="F:protein kinase activity"/>
    <property type="evidence" value="ECO:0007669"/>
    <property type="project" value="InterPro"/>
</dbReference>
<name>A0A1M2VVT1_TRAPU</name>
<protein>
    <recommendedName>
        <fullName evidence="2">Protein kinase domain-containing protein</fullName>
    </recommendedName>
</protein>
<dbReference type="PROSITE" id="PS50011">
    <property type="entry name" value="PROTEIN_KINASE_DOM"/>
    <property type="match status" value="1"/>
</dbReference>
<dbReference type="InterPro" id="IPR040976">
    <property type="entry name" value="Pkinase_fungal"/>
</dbReference>
<dbReference type="Proteomes" id="UP000184267">
    <property type="component" value="Unassembled WGS sequence"/>
</dbReference>
<dbReference type="Pfam" id="PF17667">
    <property type="entry name" value="Pkinase_fungal"/>
    <property type="match status" value="1"/>
</dbReference>
<dbReference type="InterPro" id="IPR000719">
    <property type="entry name" value="Prot_kinase_dom"/>
</dbReference>
<dbReference type="GO" id="GO:0005524">
    <property type="term" value="F:ATP binding"/>
    <property type="evidence" value="ECO:0007669"/>
    <property type="project" value="InterPro"/>
</dbReference>